<evidence type="ECO:0000313" key="3">
    <source>
        <dbReference type="Proteomes" id="UP001478862"/>
    </source>
</evidence>
<gene>
    <name evidence="2" type="ORF">ABNX05_10885</name>
</gene>
<dbReference type="Pfam" id="PF03796">
    <property type="entry name" value="DnaB_C"/>
    <property type="match status" value="1"/>
</dbReference>
<dbReference type="Gene3D" id="3.40.50.300">
    <property type="entry name" value="P-loop containing nucleotide triphosphate hydrolases"/>
    <property type="match status" value="1"/>
</dbReference>
<feature type="domain" description="SF4 helicase" evidence="1">
    <location>
        <begin position="203"/>
        <end position="384"/>
    </location>
</feature>
<name>A0ABV1MRI9_9BACI</name>
<dbReference type="EMBL" id="JBEGDG010000007">
    <property type="protein sequence ID" value="MEQ6355122.1"/>
    <property type="molecule type" value="Genomic_DNA"/>
</dbReference>
<proteinExistence type="predicted"/>
<sequence>MIVEQVKQLSDYPKEITDVREALEMSFVMSLWKDPELYDDYAGEVNPSKDLMLPDGKFFYSLGKEMYNVGYKSFDDASIHSFIHNNEVLMEGFIRRGGIQEVDNMRAVLNENNIDTYYDSLVKNNMLMKLHDKGFNVVNEIKKFHKMNTSQLYDYFEYQLDNVFLNRGAGVKIEDLSIDEEFILECHAGTGKGLSYSSTAPLMNYHTLGLHKSNVQVYAGYSGTGKTSYCMATYVFPILDAGENIVIIANEMNIKAWKNILLITILTQKMNYFKITRKKLKMGNFNEEELSMLYKAKEYQETHYNHRIKFAKIFDYSIEDVKRIARKMAKQGYSYVLYDTFKSEDASSNNATGELVEASKQLLQVAEKEDISVIITMQLALHTEGTRYLNATTLSGAKAVKEVVSELILMRSIWDDEFEGENFDIKPYKFKRDPITGKLTKNKEYITLDTEKKYRILFLDKTRNDEGEICIVNQFDGAWNVWREIGYCTVKHQRSA</sequence>
<dbReference type="SUPFAM" id="SSF52540">
    <property type="entry name" value="P-loop containing nucleoside triphosphate hydrolases"/>
    <property type="match status" value="1"/>
</dbReference>
<comment type="caution">
    <text evidence="2">The sequence shown here is derived from an EMBL/GenBank/DDBJ whole genome shotgun (WGS) entry which is preliminary data.</text>
</comment>
<dbReference type="RefSeq" id="WP_349659752.1">
    <property type="nucleotide sequence ID" value="NZ_JBEGDG010000007.1"/>
</dbReference>
<accession>A0ABV1MRI9</accession>
<evidence type="ECO:0000259" key="1">
    <source>
        <dbReference type="Pfam" id="PF03796"/>
    </source>
</evidence>
<dbReference type="Proteomes" id="UP001478862">
    <property type="component" value="Unassembled WGS sequence"/>
</dbReference>
<protein>
    <submittedName>
        <fullName evidence="2">DnaB-like helicase C-terminal domain-containing protein</fullName>
    </submittedName>
</protein>
<evidence type="ECO:0000313" key="2">
    <source>
        <dbReference type="EMBL" id="MEQ6355122.1"/>
    </source>
</evidence>
<keyword evidence="3" id="KW-1185">Reference proteome</keyword>
<organism evidence="2 3">
    <name type="scientific">Lysinibacillus zambalensis</name>
    <dbReference type="NCBI Taxonomy" id="3160866"/>
    <lineage>
        <taxon>Bacteria</taxon>
        <taxon>Bacillati</taxon>
        <taxon>Bacillota</taxon>
        <taxon>Bacilli</taxon>
        <taxon>Bacillales</taxon>
        <taxon>Bacillaceae</taxon>
        <taxon>Lysinibacillus</taxon>
    </lineage>
</organism>
<dbReference type="InterPro" id="IPR027417">
    <property type="entry name" value="P-loop_NTPase"/>
</dbReference>
<reference evidence="2 3" key="1">
    <citation type="submission" date="2024-06" db="EMBL/GenBank/DDBJ databases">
        <title>Lysinibacillus zambalefons sp. nov., a Novel Firmicute Isolated from the Poon Bato Zambales Hyperalkaline Spring.</title>
        <authorList>
            <person name="Aja J.A."/>
            <person name="Lazaro J.E.H."/>
            <person name="Llorin L.D."/>
            <person name="Lim K.R."/>
            <person name="Teodosio J."/>
            <person name="Dalisay D.S."/>
        </authorList>
    </citation>
    <scope>NUCLEOTIDE SEQUENCE [LARGE SCALE GENOMIC DNA]</scope>
    <source>
        <strain evidence="2 3">M3</strain>
    </source>
</reference>
<dbReference type="InterPro" id="IPR007694">
    <property type="entry name" value="DNA_helicase_DnaB-like_C"/>
</dbReference>